<reference evidence="3 4" key="1">
    <citation type="journal article" date="2018" name="Sci. Rep.">
        <title>Comparative analysis of the Pocillopora damicornis genome highlights role of immune system in coral evolution.</title>
        <authorList>
            <person name="Cunning R."/>
            <person name="Bay R.A."/>
            <person name="Gillette P."/>
            <person name="Baker A.C."/>
            <person name="Traylor-Knowles N."/>
        </authorList>
    </citation>
    <scope>NUCLEOTIDE SEQUENCE [LARGE SCALE GENOMIC DNA]</scope>
    <source>
        <strain evidence="3">RSMAS</strain>
        <tissue evidence="3">Whole animal</tissue>
    </source>
</reference>
<dbReference type="OrthoDB" id="5965730at2759"/>
<keyword evidence="2" id="KW-0677">Repeat</keyword>
<keyword evidence="1" id="KW-0732">Signal</keyword>
<accession>A0A3M6TIQ3</accession>
<keyword evidence="4" id="KW-1185">Reference proteome</keyword>
<dbReference type="PROSITE" id="PS50912">
    <property type="entry name" value="EAR"/>
    <property type="match status" value="4"/>
</dbReference>
<organism evidence="3 4">
    <name type="scientific">Pocillopora damicornis</name>
    <name type="common">Cauliflower coral</name>
    <name type="synonym">Millepora damicornis</name>
    <dbReference type="NCBI Taxonomy" id="46731"/>
    <lineage>
        <taxon>Eukaryota</taxon>
        <taxon>Metazoa</taxon>
        <taxon>Cnidaria</taxon>
        <taxon>Anthozoa</taxon>
        <taxon>Hexacorallia</taxon>
        <taxon>Scleractinia</taxon>
        <taxon>Astrocoeniina</taxon>
        <taxon>Pocilloporidae</taxon>
        <taxon>Pocillopora</taxon>
    </lineage>
</organism>
<comment type="caution">
    <text evidence="3">The sequence shown here is derived from an EMBL/GenBank/DDBJ whole genome shotgun (WGS) entry which is preliminary data.</text>
</comment>
<evidence type="ECO:0000256" key="1">
    <source>
        <dbReference type="ARBA" id="ARBA00022729"/>
    </source>
</evidence>
<dbReference type="EMBL" id="RCHS01003508">
    <property type="protein sequence ID" value="RMX41287.1"/>
    <property type="molecule type" value="Genomic_DNA"/>
</dbReference>
<name>A0A3M6TIQ3_POCDA</name>
<dbReference type="Proteomes" id="UP000275408">
    <property type="component" value="Unassembled WGS sequence"/>
</dbReference>
<evidence type="ECO:0008006" key="5">
    <source>
        <dbReference type="Google" id="ProtNLM"/>
    </source>
</evidence>
<dbReference type="AlphaFoldDB" id="A0A3M6TIQ3"/>
<protein>
    <recommendedName>
        <fullName evidence="5">Thrombospondin-type laminin G domain and EAR repeat-containing protein</fullName>
    </recommendedName>
</protein>
<dbReference type="PANTHER" id="PTHR15261">
    <property type="entry name" value="THROMBOSPONDIN-TYPE LAMININ G DOMAIN AND EAR REPEAT-CONTAINING"/>
    <property type="match status" value="1"/>
</dbReference>
<dbReference type="InterPro" id="IPR009039">
    <property type="entry name" value="EAR"/>
</dbReference>
<dbReference type="GO" id="GO:0007165">
    <property type="term" value="P:signal transduction"/>
    <property type="evidence" value="ECO:0007669"/>
    <property type="project" value="TreeGrafter"/>
</dbReference>
<dbReference type="PANTHER" id="PTHR15261:SF4">
    <property type="entry name" value="THROMBOSPONDIN-TYPE LAMININ G DOMAIN AND EAR REPEAT-CONTAINING PROTEIN"/>
    <property type="match status" value="1"/>
</dbReference>
<dbReference type="Pfam" id="PF03736">
    <property type="entry name" value="EPTP"/>
    <property type="match status" value="4"/>
</dbReference>
<proteinExistence type="predicted"/>
<sequence length="228" mass="26258">MRECSTGFHFFEKVQDLPSRGATAVQHFIINGSLFLTIGNNRGDIQNHKTSSVVYKMDEPTEKFTFYQTLPTRGVFGLEYASISDKHFLAVAYHWDGTYQLDSVVYQWNGQRFVVFQKLPTKGATHFKFFTLNRDKYLTVANHHDGRTHSTKSVIYKWNGLKFNKFQEIATKGAMGCTAFEINNVTYIAFANYYNSQQKHSVQSTVFKWSGRHFAKLQSLQTYAAHDS</sequence>
<dbReference type="InterPro" id="IPR005492">
    <property type="entry name" value="EPTP"/>
</dbReference>
<gene>
    <name evidence="3" type="ORF">pdam_00017753</name>
</gene>
<evidence type="ECO:0000313" key="3">
    <source>
        <dbReference type="EMBL" id="RMX41287.1"/>
    </source>
</evidence>
<evidence type="ECO:0000256" key="2">
    <source>
        <dbReference type="ARBA" id="ARBA00022737"/>
    </source>
</evidence>
<evidence type="ECO:0000313" key="4">
    <source>
        <dbReference type="Proteomes" id="UP000275408"/>
    </source>
</evidence>